<evidence type="ECO:0008006" key="3">
    <source>
        <dbReference type="Google" id="ProtNLM"/>
    </source>
</evidence>
<keyword evidence="2" id="KW-1185">Reference proteome</keyword>
<dbReference type="EMBL" id="JBHSKD010000002">
    <property type="protein sequence ID" value="MFC5175169.1"/>
    <property type="molecule type" value="Genomic_DNA"/>
</dbReference>
<gene>
    <name evidence="1" type="ORF">ACFPGP_00715</name>
</gene>
<sequence length="117" mass="13066">MQSIAFAVHLSPDQTRTTVGALASCWRGPRRESFRDARRRAGIVREAVWLQSAPGGALAIVYLEADDLDAAFAMWARSAEPFDSWFRAHAHHVHGNAWDDAFRAPELVLDFDTGRTD</sequence>
<evidence type="ECO:0000313" key="1">
    <source>
        <dbReference type="EMBL" id="MFC5175169.1"/>
    </source>
</evidence>
<reference evidence="2" key="1">
    <citation type="journal article" date="2019" name="Int. J. Syst. Evol. Microbiol.">
        <title>The Global Catalogue of Microorganisms (GCM) 10K type strain sequencing project: providing services to taxonomists for standard genome sequencing and annotation.</title>
        <authorList>
            <consortium name="The Broad Institute Genomics Platform"/>
            <consortium name="The Broad Institute Genome Sequencing Center for Infectious Disease"/>
            <person name="Wu L."/>
            <person name="Ma J."/>
        </authorList>
    </citation>
    <scope>NUCLEOTIDE SEQUENCE [LARGE SCALE GENOMIC DNA]</scope>
    <source>
        <strain evidence="2">DFY41</strain>
    </source>
</reference>
<organism evidence="1 2">
    <name type="scientific">Nocardioides taihuensis</name>
    <dbReference type="NCBI Taxonomy" id="1835606"/>
    <lineage>
        <taxon>Bacteria</taxon>
        <taxon>Bacillati</taxon>
        <taxon>Actinomycetota</taxon>
        <taxon>Actinomycetes</taxon>
        <taxon>Propionibacteriales</taxon>
        <taxon>Nocardioidaceae</taxon>
        <taxon>Nocardioides</taxon>
    </lineage>
</organism>
<evidence type="ECO:0000313" key="2">
    <source>
        <dbReference type="Proteomes" id="UP001596087"/>
    </source>
</evidence>
<comment type="caution">
    <text evidence="1">The sequence shown here is derived from an EMBL/GenBank/DDBJ whole genome shotgun (WGS) entry which is preliminary data.</text>
</comment>
<dbReference type="Proteomes" id="UP001596087">
    <property type="component" value="Unassembled WGS sequence"/>
</dbReference>
<proteinExistence type="predicted"/>
<dbReference type="RefSeq" id="WP_378585518.1">
    <property type="nucleotide sequence ID" value="NZ_JBHSKD010000002.1"/>
</dbReference>
<accession>A0ABW0BCZ0</accession>
<protein>
    <recommendedName>
        <fullName evidence="3">Monooxygenase</fullName>
    </recommendedName>
</protein>
<name>A0ABW0BCZ0_9ACTN</name>